<evidence type="ECO:0000256" key="1">
    <source>
        <dbReference type="SAM" id="SignalP"/>
    </source>
</evidence>
<dbReference type="PROSITE" id="PS51257">
    <property type="entry name" value="PROKAR_LIPOPROTEIN"/>
    <property type="match status" value="1"/>
</dbReference>
<keyword evidence="1" id="KW-0732">Signal</keyword>
<feature type="signal peptide" evidence="1">
    <location>
        <begin position="1"/>
        <end position="22"/>
    </location>
</feature>
<feature type="chain" id="PRO_5011437480" description="Lipoprotein" evidence="1">
    <location>
        <begin position="23"/>
        <end position="302"/>
    </location>
</feature>
<evidence type="ECO:0000313" key="3">
    <source>
        <dbReference type="Proteomes" id="UP000198756"/>
    </source>
</evidence>
<proteinExistence type="predicted"/>
<name>A0A1G5UW49_9BACT</name>
<dbReference type="AlphaFoldDB" id="A0A1G5UW49"/>
<gene>
    <name evidence="2" type="ORF">SAMN03080617_00035</name>
</gene>
<dbReference type="STRING" id="279824.SAMN03080617_00035"/>
<dbReference type="OrthoDB" id="823957at2"/>
<organism evidence="2 3">
    <name type="scientific">Algoriphagus alkaliphilus</name>
    <dbReference type="NCBI Taxonomy" id="279824"/>
    <lineage>
        <taxon>Bacteria</taxon>
        <taxon>Pseudomonadati</taxon>
        <taxon>Bacteroidota</taxon>
        <taxon>Cytophagia</taxon>
        <taxon>Cytophagales</taxon>
        <taxon>Cyclobacteriaceae</taxon>
        <taxon>Algoriphagus</taxon>
    </lineage>
</organism>
<sequence>MKNFKIKFLGLALAGMVLGACSQMGTYENADLMNEQAEANKAGAKLTPLGSGNENARTYSATNCVDFCIDLVKPEYSMQTATISNNSGPQTRVFTYTVHNTLTGFELAWNYDATNNAARKLRITVSGAGFTSPQTYTSNKVQSAGNGSNSFTFDASWAACGVVNIVAVMLDGNNVMVSAPITTTYGLIGACGGCDESFTYVDNGDKTYTFTYTPEENIANAALVFTFAQGTAISGLDASWSVNGQTRQKTMSLTSCTSYTWTVALNGNCSGNSRSSNVWTDFKVNDVSKKNNQEDKFTQVCD</sequence>
<reference evidence="3" key="1">
    <citation type="submission" date="2016-10" db="EMBL/GenBank/DDBJ databases">
        <authorList>
            <person name="Varghese N."/>
            <person name="Submissions S."/>
        </authorList>
    </citation>
    <scope>NUCLEOTIDE SEQUENCE [LARGE SCALE GENOMIC DNA]</scope>
    <source>
        <strain evidence="3">DSM 22703</strain>
    </source>
</reference>
<dbReference type="RefSeq" id="WP_092727936.1">
    <property type="nucleotide sequence ID" value="NZ_FMXE01000002.1"/>
</dbReference>
<dbReference type="Proteomes" id="UP000198756">
    <property type="component" value="Unassembled WGS sequence"/>
</dbReference>
<protein>
    <recommendedName>
        <fullName evidence="4">Lipoprotein</fullName>
    </recommendedName>
</protein>
<evidence type="ECO:0008006" key="4">
    <source>
        <dbReference type="Google" id="ProtNLM"/>
    </source>
</evidence>
<keyword evidence="3" id="KW-1185">Reference proteome</keyword>
<dbReference type="EMBL" id="FMXE01000002">
    <property type="protein sequence ID" value="SDA37267.1"/>
    <property type="molecule type" value="Genomic_DNA"/>
</dbReference>
<evidence type="ECO:0000313" key="2">
    <source>
        <dbReference type="EMBL" id="SDA37267.1"/>
    </source>
</evidence>
<accession>A0A1G5UW49</accession>